<dbReference type="GeneID" id="110775978"/>
<dbReference type="InterPro" id="IPR002110">
    <property type="entry name" value="Ankyrin_rpt"/>
</dbReference>
<feature type="transmembrane region" description="Helical" evidence="4">
    <location>
        <begin position="21"/>
        <end position="38"/>
    </location>
</feature>
<keyword evidence="4" id="KW-0812">Transmembrane</keyword>
<dbReference type="InterPro" id="IPR036770">
    <property type="entry name" value="Ankyrin_rpt-contain_sf"/>
</dbReference>
<dbReference type="PROSITE" id="PS50297">
    <property type="entry name" value="ANK_REP_REGION"/>
    <property type="match status" value="2"/>
</dbReference>
<reference evidence="6" key="2">
    <citation type="submission" date="2025-08" db="UniProtKB">
        <authorList>
            <consortium name="RefSeq"/>
        </authorList>
    </citation>
    <scope>IDENTIFICATION</scope>
    <source>
        <tissue evidence="6">Leaf</tissue>
    </source>
</reference>
<dbReference type="SUPFAM" id="SSF48403">
    <property type="entry name" value="Ankyrin repeat"/>
    <property type="match status" value="2"/>
</dbReference>
<accession>A0ABM3QLN2</accession>
<keyword evidence="4" id="KW-0472">Membrane</keyword>
<dbReference type="PANTHER" id="PTHR24186">
    <property type="entry name" value="PROTEIN PHOSPHATASE 1 REGULATORY SUBUNIT"/>
    <property type="match status" value="1"/>
</dbReference>
<sequence length="514" mass="58570">MRGTRDEKNSKEKSKNSRLIILFYFLVEFAILLLYGVVELRWAGNILQGNHVHQHQASINLMGMEAELYEAASSGSFEEVSRISNWREQETATGNNILHVHVGKPLHNKEEYKRKGLVLTEFIEKLLKDEEGSIAGYKLMWKLNINGDTPLHLAARFGHDKAVQAFLERAKEVNQEEVSSMLNKKKDTALHEAARAGHAAAVELLLKANSNCPHEPNEDGETPLYLAAERGCTSSVIIILDICNPSALSYQQKGPCGRTALHAAVQWGKPEMVMRILEKDRSLIRIQTDEGLTPLHCAAAEIHKLELMEILLQYDNIDKGSSAVYIRDNMGRTALDIAMLRWNWNVIKKLIASCPDSIEMVDNSGQNVVHYVAKWTCLAKMVRVLSIGNLDKLINDKDVDGNTPLHLLAAYNLHVPHKGLHFCLSHLPRFIKDYPHVDLKAYNKQNLTVGDIMVTYDNLLRQERILVGRRCKATPRGRRMNTYESDIDVEKETYCNSIFHCWFYLTWWFRSKCR</sequence>
<feature type="repeat" description="ANK" evidence="3">
    <location>
        <begin position="146"/>
        <end position="178"/>
    </location>
</feature>
<evidence type="ECO:0000256" key="4">
    <source>
        <dbReference type="SAM" id="Phobius"/>
    </source>
</evidence>
<gene>
    <name evidence="6" type="primary">LOC110775978</name>
</gene>
<dbReference type="RefSeq" id="XP_056684271.1">
    <property type="nucleotide sequence ID" value="XM_056828293.1"/>
</dbReference>
<dbReference type="Proteomes" id="UP000813463">
    <property type="component" value="Chromosome 5"/>
</dbReference>
<evidence type="ECO:0000256" key="3">
    <source>
        <dbReference type="PROSITE-ProRule" id="PRU00023"/>
    </source>
</evidence>
<dbReference type="Gene3D" id="1.25.40.20">
    <property type="entry name" value="Ankyrin repeat-containing domain"/>
    <property type="match status" value="2"/>
</dbReference>
<dbReference type="PANTHER" id="PTHR24186:SF50">
    <property type="entry name" value="ANKYRIN REPEAT-CONTAINING PROTEIN ITN1-LIKE ISOFORM X1"/>
    <property type="match status" value="1"/>
</dbReference>
<dbReference type="SMART" id="SM00248">
    <property type="entry name" value="ANK"/>
    <property type="match status" value="7"/>
</dbReference>
<proteinExistence type="predicted"/>
<keyword evidence="5" id="KW-1185">Reference proteome</keyword>
<keyword evidence="4" id="KW-1133">Transmembrane helix</keyword>
<evidence type="ECO:0000313" key="5">
    <source>
        <dbReference type="Proteomes" id="UP000813463"/>
    </source>
</evidence>
<protein>
    <submittedName>
        <fullName evidence="6">Ankyrin repeat-containing protein At5g02620</fullName>
    </submittedName>
</protein>
<keyword evidence="1" id="KW-0677">Repeat</keyword>
<name>A0ABM3QLN2_SPIOL</name>
<evidence type="ECO:0000256" key="2">
    <source>
        <dbReference type="ARBA" id="ARBA00023043"/>
    </source>
</evidence>
<organism evidence="5 6">
    <name type="scientific">Spinacia oleracea</name>
    <name type="common">Spinach</name>
    <dbReference type="NCBI Taxonomy" id="3562"/>
    <lineage>
        <taxon>Eukaryota</taxon>
        <taxon>Viridiplantae</taxon>
        <taxon>Streptophyta</taxon>
        <taxon>Embryophyta</taxon>
        <taxon>Tracheophyta</taxon>
        <taxon>Spermatophyta</taxon>
        <taxon>Magnoliopsida</taxon>
        <taxon>eudicotyledons</taxon>
        <taxon>Gunneridae</taxon>
        <taxon>Pentapetalae</taxon>
        <taxon>Caryophyllales</taxon>
        <taxon>Chenopodiaceae</taxon>
        <taxon>Chenopodioideae</taxon>
        <taxon>Anserineae</taxon>
        <taxon>Spinacia</taxon>
    </lineage>
</organism>
<evidence type="ECO:0000313" key="6">
    <source>
        <dbReference type="RefSeq" id="XP_056684271.1"/>
    </source>
</evidence>
<keyword evidence="2 3" id="KW-0040">ANK repeat</keyword>
<reference evidence="5" key="1">
    <citation type="journal article" date="2021" name="Nat. Commun.">
        <title>Genomic analyses provide insights into spinach domestication and the genetic basis of agronomic traits.</title>
        <authorList>
            <person name="Cai X."/>
            <person name="Sun X."/>
            <person name="Xu C."/>
            <person name="Sun H."/>
            <person name="Wang X."/>
            <person name="Ge C."/>
            <person name="Zhang Z."/>
            <person name="Wang Q."/>
            <person name="Fei Z."/>
            <person name="Jiao C."/>
            <person name="Wang Q."/>
        </authorList>
    </citation>
    <scope>NUCLEOTIDE SEQUENCE [LARGE SCALE GENOMIC DNA]</scope>
    <source>
        <strain evidence="5">cv. Varoflay</strain>
    </source>
</reference>
<evidence type="ECO:0000256" key="1">
    <source>
        <dbReference type="ARBA" id="ARBA00022737"/>
    </source>
</evidence>
<dbReference type="Pfam" id="PF12796">
    <property type="entry name" value="Ank_2"/>
    <property type="match status" value="2"/>
</dbReference>
<dbReference type="PROSITE" id="PS50088">
    <property type="entry name" value="ANK_REPEAT"/>
    <property type="match status" value="2"/>
</dbReference>
<feature type="repeat" description="ANK" evidence="3">
    <location>
        <begin position="185"/>
        <end position="211"/>
    </location>
</feature>